<reference evidence="2" key="1">
    <citation type="journal article" date="2016" name="Nat. Genet.">
        <title>A high-quality carrot genome assembly provides new insights into carotenoid accumulation and asterid genome evolution.</title>
        <authorList>
            <person name="Iorizzo M."/>
            <person name="Ellison S."/>
            <person name="Senalik D."/>
            <person name="Zeng P."/>
            <person name="Satapoomin P."/>
            <person name="Huang J."/>
            <person name="Bowman M."/>
            <person name="Iovene M."/>
            <person name="Sanseverino W."/>
            <person name="Cavagnaro P."/>
            <person name="Yildiz M."/>
            <person name="Macko-Podgorni A."/>
            <person name="Moranska E."/>
            <person name="Grzebelus E."/>
            <person name="Grzebelus D."/>
            <person name="Ashrafi H."/>
            <person name="Zheng Z."/>
            <person name="Cheng S."/>
            <person name="Spooner D."/>
            <person name="Van Deynze A."/>
            <person name="Simon P."/>
        </authorList>
    </citation>
    <scope>NUCLEOTIDE SEQUENCE [LARGE SCALE GENOMIC DNA]</scope>
    <source>
        <tissue evidence="2">Leaf</tissue>
    </source>
</reference>
<sequence>MSAEGQSQESYQFQDADAYRPDMSFLRDQYTTPPPQVPVPSFASQSYIFGAPAFPFAPPPERSTPTPIQMSTFASYTGESSPWAPPSTAVPGHSEAEEQPEDEHRQQPPRAAKGKGRRCHTGSHIFGHKKKCTRASYTGESSPWAPPSTAVPGHSEAEEQPEDEHRQQPPRAAKGKGRRCHTGSHIFGHKKK</sequence>
<protein>
    <submittedName>
        <fullName evidence="2">Uncharacterized protein</fullName>
    </submittedName>
</protein>
<evidence type="ECO:0000256" key="1">
    <source>
        <dbReference type="SAM" id="MobiDB-lite"/>
    </source>
</evidence>
<feature type="compositionally biased region" description="Basic residues" evidence="1">
    <location>
        <begin position="173"/>
        <end position="192"/>
    </location>
</feature>
<feature type="compositionally biased region" description="Polar residues" evidence="1">
    <location>
        <begin position="1"/>
        <end position="13"/>
    </location>
</feature>
<evidence type="ECO:0000313" key="2">
    <source>
        <dbReference type="EMBL" id="KZM91514.1"/>
    </source>
</evidence>
<proteinExistence type="predicted"/>
<feature type="compositionally biased region" description="Polar residues" evidence="1">
    <location>
        <begin position="63"/>
        <end position="80"/>
    </location>
</feature>
<dbReference type="AlphaFoldDB" id="A0A164WAE0"/>
<dbReference type="EMBL" id="LNRQ01000006">
    <property type="protein sequence ID" value="KZM91514.1"/>
    <property type="molecule type" value="Genomic_DNA"/>
</dbReference>
<dbReference type="Gramene" id="KZM91514">
    <property type="protein sequence ID" value="KZM91514"/>
    <property type="gene ID" value="DCAR_021121"/>
</dbReference>
<feature type="compositionally biased region" description="Basic residues" evidence="1">
    <location>
        <begin position="112"/>
        <end position="133"/>
    </location>
</feature>
<comment type="caution">
    <text evidence="2">The sequence shown here is derived from an EMBL/GenBank/DDBJ whole genome shotgun (WGS) entry which is preliminary data.</text>
</comment>
<feature type="region of interest" description="Disordered" evidence="1">
    <location>
        <begin position="1"/>
        <end position="192"/>
    </location>
</feature>
<gene>
    <name evidence="2" type="ORF">DCAR_021121</name>
</gene>
<dbReference type="STRING" id="79200.A0A164WAE0"/>
<name>A0A164WAE0_DAUCS</name>
<organism evidence="2">
    <name type="scientific">Daucus carota subsp. sativus</name>
    <name type="common">Carrot</name>
    <dbReference type="NCBI Taxonomy" id="79200"/>
    <lineage>
        <taxon>Eukaryota</taxon>
        <taxon>Viridiplantae</taxon>
        <taxon>Streptophyta</taxon>
        <taxon>Embryophyta</taxon>
        <taxon>Tracheophyta</taxon>
        <taxon>Spermatophyta</taxon>
        <taxon>Magnoliopsida</taxon>
        <taxon>eudicotyledons</taxon>
        <taxon>Gunneridae</taxon>
        <taxon>Pentapetalae</taxon>
        <taxon>asterids</taxon>
        <taxon>campanulids</taxon>
        <taxon>Apiales</taxon>
        <taxon>Apiaceae</taxon>
        <taxon>Apioideae</taxon>
        <taxon>Scandiceae</taxon>
        <taxon>Daucinae</taxon>
        <taxon>Daucus</taxon>
        <taxon>Daucus sect. Daucus</taxon>
    </lineage>
</organism>
<accession>A0A164WAE0</accession>